<keyword evidence="4" id="KW-0812">Transmembrane</keyword>
<dbReference type="SUPFAM" id="SSF117892">
    <property type="entry name" value="Band 7/SPFH domain"/>
    <property type="match status" value="1"/>
</dbReference>
<evidence type="ECO:0000256" key="3">
    <source>
        <dbReference type="SAM" id="Coils"/>
    </source>
</evidence>
<evidence type="ECO:0000313" key="6">
    <source>
        <dbReference type="Proteomes" id="UP000649617"/>
    </source>
</evidence>
<keyword evidence="6" id="KW-1185">Reference proteome</keyword>
<protein>
    <submittedName>
        <fullName evidence="5">YqiK protein</fullName>
    </submittedName>
</protein>
<evidence type="ECO:0000256" key="4">
    <source>
        <dbReference type="SAM" id="Phobius"/>
    </source>
</evidence>
<proteinExistence type="inferred from homology"/>
<dbReference type="OrthoDB" id="5953636at2759"/>
<keyword evidence="3" id="KW-0175">Coiled coil</keyword>
<dbReference type="Pfam" id="PF04012">
    <property type="entry name" value="PspA_IM30"/>
    <property type="match status" value="1"/>
</dbReference>
<feature type="transmembrane region" description="Helical" evidence="4">
    <location>
        <begin position="212"/>
        <end position="240"/>
    </location>
</feature>
<accession>A0A812WY35</accession>
<comment type="subcellular location">
    <subcellularLocation>
        <location evidence="1">Endomembrane system</location>
    </subcellularLocation>
</comment>
<evidence type="ECO:0000256" key="2">
    <source>
        <dbReference type="ARBA" id="ARBA00043985"/>
    </source>
</evidence>
<comment type="similarity">
    <text evidence="2">Belongs to the PspA/Vipp/IM30 family.</text>
</comment>
<feature type="transmembrane region" description="Helical" evidence="4">
    <location>
        <begin position="315"/>
        <end position="341"/>
    </location>
</feature>
<dbReference type="GO" id="GO:0005886">
    <property type="term" value="C:plasma membrane"/>
    <property type="evidence" value="ECO:0007669"/>
    <property type="project" value="TreeGrafter"/>
</dbReference>
<feature type="coiled-coil region" evidence="3">
    <location>
        <begin position="614"/>
        <end position="665"/>
    </location>
</feature>
<feature type="coiled-coil region" evidence="3">
    <location>
        <begin position="90"/>
        <end position="124"/>
    </location>
</feature>
<keyword evidence="4" id="KW-1133">Transmembrane helix</keyword>
<gene>
    <name evidence="5" type="primary">yqiK</name>
    <name evidence="5" type="ORF">SPIL2461_LOCUS19876</name>
</gene>
<evidence type="ECO:0000313" key="5">
    <source>
        <dbReference type="EMBL" id="CAE7704805.1"/>
    </source>
</evidence>
<dbReference type="EMBL" id="CAJNIZ010044909">
    <property type="protein sequence ID" value="CAE7704805.1"/>
    <property type="molecule type" value="Genomic_DNA"/>
</dbReference>
<comment type="caution">
    <text evidence="5">The sequence shown here is derived from an EMBL/GenBank/DDBJ whole genome shotgun (WGS) entry which is preliminary data.</text>
</comment>
<feature type="transmembrane region" description="Helical" evidence="4">
    <location>
        <begin position="288"/>
        <end position="308"/>
    </location>
</feature>
<dbReference type="PANTHER" id="PTHR13806:SF31">
    <property type="entry name" value="FLOTILLIN-LIKE PROTEIN 1-RELATED"/>
    <property type="match status" value="1"/>
</dbReference>
<dbReference type="PANTHER" id="PTHR13806">
    <property type="entry name" value="FLOTILLIN-RELATED"/>
    <property type="match status" value="1"/>
</dbReference>
<keyword evidence="4" id="KW-0472">Membrane</keyword>
<dbReference type="InterPro" id="IPR036013">
    <property type="entry name" value="Band_7/SPFH_dom_sf"/>
</dbReference>
<feature type="coiled-coil region" evidence="3">
    <location>
        <begin position="911"/>
        <end position="938"/>
    </location>
</feature>
<dbReference type="GO" id="GO:0012505">
    <property type="term" value="C:endomembrane system"/>
    <property type="evidence" value="ECO:0007669"/>
    <property type="project" value="UniProtKB-SubCell"/>
</dbReference>
<dbReference type="InterPro" id="IPR027705">
    <property type="entry name" value="Flotillin_fam"/>
</dbReference>
<reference evidence="5" key="1">
    <citation type="submission" date="2021-02" db="EMBL/GenBank/DDBJ databases">
        <authorList>
            <person name="Dougan E. K."/>
            <person name="Rhodes N."/>
            <person name="Thang M."/>
            <person name="Chan C."/>
        </authorList>
    </citation>
    <scope>NUCLEOTIDE SEQUENCE</scope>
</reference>
<sequence>MTEQGIRELKSDLDKALHALAEIKALSIRARNDMQTYSNKAQDYEQKAMLLLQQAQKGEMDAAEADRLATEALTKKEDNQKSHAQSMADKQKFDGNIATMESNIKRLKSQISQYENELRTLKARVKVGTATKNINKQMAQIDGSSTVSMLERMKEKVAQEEALAESYGEIANESKSLDDEIDKALEGAQQSKANDELAALKKKMGLSEFIDLIFSGANVVPTALLLFTLLYWIIVIFGLVGTDFLDIDLDADGDADLDADAGGGDGSSADVSWLNNALTFFNLGKIPLMIWLSFVAFPLWIICINVNALLGIHNFFLGLIVLLPALLASLFIAKFLTWPFVKFFQKIDEDSKEKDIVGQVGIVTLSANHSSKGQAEVNYSGTHLRFYIITREGIDVQKGQSVLFVQRMGNQGIYLVASQGQALVRTGVGGIKVSFNGMVVIPVLHKLEIMDISLSTITIERDGKDGLVCKDNLRADIKVAFFVRVNEMVEDVKKVAQSVGCARASSKEALRLLFDAKFSEALKTVGKKFDFVDLYNQRDEFRKEIIEIIGTDLNGYVLDDAAIDFLEQTPLNSLDPSNILDAEGIKKITEITAREAVKANFIQRDKEKTIKQQDVEAREAILVLEKQLAETEEKQKREVANIKSREEAEIRKVAEEERLKSEKARIATDEEVQVAEENKLRQVIVAAKNKERTEAVENERVEKDRALEATERERIVTLTQIEKEKAVEAEKKNIQEVIRERVAIEKTVVDEEERIKDTRAFAEADRLKKVAVTKAEEDAESALVQEIKKAEAAQQAAEFLAKQKIIDADAEQKSSIQKAEAVKVLAEAEAARFASSGLAEAKVMEAKAEAREKQGEAEASVVEDQAIAEARGIEAKSLAQAEADLRIGNAAAEVDKAKGLAEAEVIRKKADAELEKGLAEAKVNYEKANAEAEGIDKKAAAMKNYNDAGKEHEEFKLRLSKDKEIELAQINIQKAIADAQADVLGTALKSAKIDIVGGENVFFDKIVGAISNGKAFDRTVNNSQIFSKVRTQLLDDPNQSLVQQIRGFIKDVDVDSEDIKNLSVTALIVKIMNQTNDPDKKGMLQQLLDLARGSGFGDRSAEDLGLIE</sequence>
<dbReference type="AlphaFoldDB" id="A0A812WY35"/>
<feature type="coiled-coil region" evidence="3">
    <location>
        <begin position="693"/>
        <end position="754"/>
    </location>
</feature>
<organism evidence="5 6">
    <name type="scientific">Symbiodinium pilosum</name>
    <name type="common">Dinoflagellate</name>
    <dbReference type="NCBI Taxonomy" id="2952"/>
    <lineage>
        <taxon>Eukaryota</taxon>
        <taxon>Sar</taxon>
        <taxon>Alveolata</taxon>
        <taxon>Dinophyceae</taxon>
        <taxon>Suessiales</taxon>
        <taxon>Symbiodiniaceae</taxon>
        <taxon>Symbiodinium</taxon>
    </lineage>
</organism>
<feature type="coiled-coil region" evidence="3">
    <location>
        <begin position="6"/>
        <end position="54"/>
    </location>
</feature>
<name>A0A812WY35_SYMPI</name>
<dbReference type="Proteomes" id="UP000649617">
    <property type="component" value="Unassembled WGS sequence"/>
</dbReference>
<dbReference type="InterPro" id="IPR007157">
    <property type="entry name" value="PspA_VIPP1"/>
</dbReference>
<evidence type="ECO:0000256" key="1">
    <source>
        <dbReference type="ARBA" id="ARBA00004308"/>
    </source>
</evidence>